<dbReference type="EMBL" id="BAAAPE010000014">
    <property type="protein sequence ID" value="GAA2091731.1"/>
    <property type="molecule type" value="Genomic_DNA"/>
</dbReference>
<evidence type="ECO:0000313" key="3">
    <source>
        <dbReference type="Proteomes" id="UP001500016"/>
    </source>
</evidence>
<keyword evidence="3" id="KW-1185">Reference proteome</keyword>
<evidence type="ECO:0000313" key="2">
    <source>
        <dbReference type="EMBL" id="GAA2091731.1"/>
    </source>
</evidence>
<comment type="caution">
    <text evidence="2">The sequence shown here is derived from an EMBL/GenBank/DDBJ whole genome shotgun (WGS) entry which is preliminary data.</text>
</comment>
<organism evidence="2 3">
    <name type="scientific">Streptomyces albiaxialis</name>
    <dbReference type="NCBI Taxonomy" id="329523"/>
    <lineage>
        <taxon>Bacteria</taxon>
        <taxon>Bacillati</taxon>
        <taxon>Actinomycetota</taxon>
        <taxon>Actinomycetes</taxon>
        <taxon>Kitasatosporales</taxon>
        <taxon>Streptomycetaceae</taxon>
        <taxon>Streptomyces</taxon>
    </lineage>
</organism>
<evidence type="ECO:0000256" key="1">
    <source>
        <dbReference type="SAM" id="Phobius"/>
    </source>
</evidence>
<feature type="transmembrane region" description="Helical" evidence="1">
    <location>
        <begin position="20"/>
        <end position="41"/>
    </location>
</feature>
<proteinExistence type="predicted"/>
<protein>
    <recommendedName>
        <fullName evidence="4">ABC transporter substrate-binding protein</fullName>
    </recommendedName>
</protein>
<dbReference type="RefSeq" id="WP_344532300.1">
    <property type="nucleotide sequence ID" value="NZ_BAAAPE010000014.1"/>
</dbReference>
<dbReference type="InterPro" id="IPR028082">
    <property type="entry name" value="Peripla_BP_I"/>
</dbReference>
<dbReference type="Proteomes" id="UP001500016">
    <property type="component" value="Unassembled WGS sequence"/>
</dbReference>
<dbReference type="SUPFAM" id="SSF53822">
    <property type="entry name" value="Periplasmic binding protein-like I"/>
    <property type="match status" value="1"/>
</dbReference>
<gene>
    <name evidence="2" type="ORF">GCM10009801_57840</name>
</gene>
<reference evidence="2 3" key="1">
    <citation type="journal article" date="2019" name="Int. J. Syst. Evol. Microbiol.">
        <title>The Global Catalogue of Microorganisms (GCM) 10K type strain sequencing project: providing services to taxonomists for standard genome sequencing and annotation.</title>
        <authorList>
            <consortium name="The Broad Institute Genomics Platform"/>
            <consortium name="The Broad Institute Genome Sequencing Center for Infectious Disease"/>
            <person name="Wu L."/>
            <person name="Ma J."/>
        </authorList>
    </citation>
    <scope>NUCLEOTIDE SEQUENCE [LARGE SCALE GENOMIC DNA]</scope>
    <source>
        <strain evidence="2 3">JCM 15478</strain>
    </source>
</reference>
<evidence type="ECO:0008006" key="4">
    <source>
        <dbReference type="Google" id="ProtNLM"/>
    </source>
</evidence>
<keyword evidence="1" id="KW-0472">Membrane</keyword>
<accession>A0ABN2WH51</accession>
<keyword evidence="1" id="KW-1133">Transmembrane helix</keyword>
<dbReference type="Gene3D" id="3.40.50.2300">
    <property type="match status" value="2"/>
</dbReference>
<sequence length="529" mass="57365">MADGGGPWGAFRRLDPFLRAVVVVAAAAVVAGVVFAAWTFWPSSESECEKAGLRGGDDRCYGVTDGAHAFFPELEPVSGRIKEQNDKVTSGRFGDPGQPYVTIALMIPMSPGEGKAHTGERTEVVREVQGAYLAQLRANEKERRLPPVRLVLANPGVGMTDERAEERVREVSDDLGGMVKGRHKLRTVFGFNLSVEAVRENLEILTEEKHIPVVGGPITAHTLANTPSEEPFPGLAKVVPDNKDQTEALLGRLGKEDKDLFLVEDEAPKDLYARSLRRAFKDAAKGAPYAPETYDSGRMLPDTFGDIVQNLCESGRDTVLFAGRPKELSQFVSELGDRDCARPLTLATVSGASTLALDPEFDWEALHERGGLTVTYATVTHPDAWKKSTRPPRYGGSANDLAKLTELIDEQKAKGKAKGNGGIGPTDLDDGRTITMYDSALTSIERIHKAAPSQREVPDPRDVAAATSRLSGANKVKGASGWICLRDHGTPYNKAVAVVRLDPEEKRVAFDRLAWPEGAPKKYCKAPSE</sequence>
<keyword evidence="1" id="KW-0812">Transmembrane</keyword>
<name>A0ABN2WH51_9ACTN</name>